<dbReference type="InterPro" id="IPR036846">
    <property type="entry name" value="GM2-AP_sf"/>
</dbReference>
<organism evidence="3 4">
    <name type="scientific">Callosobruchus maculatus</name>
    <name type="common">Southern cowpea weevil</name>
    <name type="synonym">Pulse bruchid</name>
    <dbReference type="NCBI Taxonomy" id="64391"/>
    <lineage>
        <taxon>Eukaryota</taxon>
        <taxon>Metazoa</taxon>
        <taxon>Ecdysozoa</taxon>
        <taxon>Arthropoda</taxon>
        <taxon>Hexapoda</taxon>
        <taxon>Insecta</taxon>
        <taxon>Pterygota</taxon>
        <taxon>Neoptera</taxon>
        <taxon>Endopterygota</taxon>
        <taxon>Coleoptera</taxon>
        <taxon>Polyphaga</taxon>
        <taxon>Cucujiformia</taxon>
        <taxon>Chrysomeloidea</taxon>
        <taxon>Chrysomelidae</taxon>
        <taxon>Bruchinae</taxon>
        <taxon>Bruchini</taxon>
        <taxon>Callosobruchus</taxon>
    </lineage>
</organism>
<dbReference type="EMBL" id="CAACVG010010453">
    <property type="protein sequence ID" value="VEN55861.1"/>
    <property type="molecule type" value="Genomic_DNA"/>
</dbReference>
<keyword evidence="4" id="KW-1185">Reference proteome</keyword>
<dbReference type="OrthoDB" id="6732293at2759"/>
<evidence type="ECO:0000313" key="4">
    <source>
        <dbReference type="Proteomes" id="UP000410492"/>
    </source>
</evidence>
<evidence type="ECO:0008006" key="5">
    <source>
        <dbReference type="Google" id="ProtNLM"/>
    </source>
</evidence>
<keyword evidence="1 2" id="KW-0732">Signal</keyword>
<feature type="chain" id="PRO_5024849574" description="MD-2-related lipid-recognition domain-containing protein" evidence="2">
    <location>
        <begin position="20"/>
        <end position="185"/>
    </location>
</feature>
<name>A0A653D8J1_CALMS</name>
<feature type="signal peptide" evidence="2">
    <location>
        <begin position="1"/>
        <end position="19"/>
    </location>
</feature>
<evidence type="ECO:0000256" key="1">
    <source>
        <dbReference type="ARBA" id="ARBA00022729"/>
    </source>
</evidence>
<evidence type="ECO:0000313" key="3">
    <source>
        <dbReference type="EMBL" id="VEN55861.1"/>
    </source>
</evidence>
<reference evidence="3 4" key="1">
    <citation type="submission" date="2019-01" db="EMBL/GenBank/DDBJ databases">
        <authorList>
            <person name="Sayadi A."/>
        </authorList>
    </citation>
    <scope>NUCLEOTIDE SEQUENCE [LARGE SCALE GENOMIC DNA]</scope>
</reference>
<sequence>MKSVFALLVAIWQFQIAQCSFDAAVAVWNTEVIPTAVYPCKDVDPISYSEMELKDDGNEKWLEFLFQAEDPLDKTIYAKLTIDQWKNGDWEENIYNNDGNFCEMRDKFYSKAWTKLTEAAQPKTDPKECNIPTGTYVGKKFQLQAEDLDIPSMLFGTFRVRNELYTEDNELYLCTVIELESNRKE</sequence>
<accession>A0A653D8J1</accession>
<protein>
    <recommendedName>
        <fullName evidence="5">MD-2-related lipid-recognition domain-containing protein</fullName>
    </recommendedName>
</protein>
<dbReference type="Proteomes" id="UP000410492">
    <property type="component" value="Unassembled WGS sequence"/>
</dbReference>
<evidence type="ECO:0000256" key="2">
    <source>
        <dbReference type="SAM" id="SignalP"/>
    </source>
</evidence>
<dbReference type="AlphaFoldDB" id="A0A653D8J1"/>
<proteinExistence type="predicted"/>
<gene>
    <name evidence="3" type="ORF">CALMAC_LOCUS14924</name>
</gene>
<dbReference type="Gene3D" id="2.70.220.10">
    <property type="entry name" value="Ganglioside GM2 activator"/>
    <property type="match status" value="1"/>
</dbReference>